<evidence type="ECO:0000313" key="3">
    <source>
        <dbReference type="Proteomes" id="UP000659388"/>
    </source>
</evidence>
<evidence type="ECO:0000259" key="1">
    <source>
        <dbReference type="Pfam" id="PF01464"/>
    </source>
</evidence>
<dbReference type="InterPro" id="IPR023346">
    <property type="entry name" value="Lysozyme-like_dom_sf"/>
</dbReference>
<sequence>MKYFPHAIALLSLIIICSYIKYDNSRAESVSIAKKTVPADMPRYNINHAPGGEYTGYLNAVSLDIPNDLYFAGERVPLEIPDVRERLDRELLINTYWHSSTIVLIKKAHRWLPQIEEILKENNIPDDFKYLTAIEGGFANVVSPSNAVGFWQILESSGKENGLEIDREVDERYDPLKATKAACSYLRKSYKKFGNWTNVAASYNRGMAGLQRALDNQKVDSYYDLLLNEETSRYVFRILAIKEIIEHPKKYGFNIEKKHLYDAEELRYVEVDHDIKDLIAFAKEQGINYKLLKRHNPWLRDDHLDVSRKQVYRIAIPVND</sequence>
<dbReference type="Proteomes" id="UP000659388">
    <property type="component" value="Unassembled WGS sequence"/>
</dbReference>
<reference evidence="2" key="1">
    <citation type="submission" date="2021-01" db="EMBL/GenBank/DDBJ databases">
        <title>Fulvivirga kasyanovii gen. nov., sp nov., a novel member of the phylum Bacteroidetes isolated from seawater in a mussel farm.</title>
        <authorList>
            <person name="Zhao L.-H."/>
            <person name="Wang Z.-J."/>
        </authorList>
    </citation>
    <scope>NUCLEOTIDE SEQUENCE</scope>
    <source>
        <strain evidence="2">2943</strain>
    </source>
</reference>
<name>A0A937F7H6_9BACT</name>
<keyword evidence="3" id="KW-1185">Reference proteome</keyword>
<proteinExistence type="predicted"/>
<protein>
    <submittedName>
        <fullName evidence="2">Transglycosylase SLT domain-containing protein</fullName>
    </submittedName>
</protein>
<dbReference type="RefSeq" id="WP_202245560.1">
    <property type="nucleotide sequence ID" value="NZ_JAESIY010000009.1"/>
</dbReference>
<evidence type="ECO:0000313" key="2">
    <source>
        <dbReference type="EMBL" id="MBL3657771.1"/>
    </source>
</evidence>
<dbReference type="CDD" id="cd16894">
    <property type="entry name" value="MltD-like"/>
    <property type="match status" value="1"/>
</dbReference>
<dbReference type="Pfam" id="PF01464">
    <property type="entry name" value="SLT"/>
    <property type="match status" value="1"/>
</dbReference>
<gene>
    <name evidence="2" type="ORF">JL102_16590</name>
</gene>
<feature type="domain" description="Transglycosylase SLT" evidence="1">
    <location>
        <begin position="120"/>
        <end position="219"/>
    </location>
</feature>
<comment type="caution">
    <text evidence="2">The sequence shown here is derived from an EMBL/GenBank/DDBJ whole genome shotgun (WGS) entry which is preliminary data.</text>
</comment>
<organism evidence="2 3">
    <name type="scientific">Fulvivirga sediminis</name>
    <dbReference type="NCBI Taxonomy" id="2803949"/>
    <lineage>
        <taxon>Bacteria</taxon>
        <taxon>Pseudomonadati</taxon>
        <taxon>Bacteroidota</taxon>
        <taxon>Cytophagia</taxon>
        <taxon>Cytophagales</taxon>
        <taxon>Fulvivirgaceae</taxon>
        <taxon>Fulvivirga</taxon>
    </lineage>
</organism>
<dbReference type="Gene3D" id="1.10.530.10">
    <property type="match status" value="1"/>
</dbReference>
<dbReference type="AlphaFoldDB" id="A0A937F7H6"/>
<accession>A0A937F7H6</accession>
<dbReference type="EMBL" id="JAESIY010000009">
    <property type="protein sequence ID" value="MBL3657771.1"/>
    <property type="molecule type" value="Genomic_DNA"/>
</dbReference>
<dbReference type="SUPFAM" id="SSF53955">
    <property type="entry name" value="Lysozyme-like"/>
    <property type="match status" value="1"/>
</dbReference>
<dbReference type="InterPro" id="IPR008258">
    <property type="entry name" value="Transglycosylase_SLT_dom_1"/>
</dbReference>